<evidence type="ECO:0000256" key="3">
    <source>
        <dbReference type="ARBA" id="ARBA00022827"/>
    </source>
</evidence>
<feature type="non-terminal residue" evidence="5">
    <location>
        <position position="1"/>
    </location>
</feature>
<keyword evidence="3" id="KW-0274">FAD</keyword>
<reference evidence="5" key="1">
    <citation type="journal article" date="2014" name="Front. Microbiol.">
        <title>High frequency of phylogenetically diverse reductive dehalogenase-homologous genes in deep subseafloor sedimentary metagenomes.</title>
        <authorList>
            <person name="Kawai M."/>
            <person name="Futagami T."/>
            <person name="Toyoda A."/>
            <person name="Takaki Y."/>
            <person name="Nishi S."/>
            <person name="Hori S."/>
            <person name="Arai W."/>
            <person name="Tsubouchi T."/>
            <person name="Morono Y."/>
            <person name="Uchiyama I."/>
            <person name="Ito T."/>
            <person name="Fujiyama A."/>
            <person name="Inagaki F."/>
            <person name="Takami H."/>
        </authorList>
    </citation>
    <scope>NUCLEOTIDE SEQUENCE</scope>
    <source>
        <strain evidence="5">Expedition CK06-06</strain>
    </source>
</reference>
<proteinExistence type="predicted"/>
<dbReference type="GO" id="GO:0047545">
    <property type="term" value="F:(S)-2-hydroxyglutarate dehydrogenase activity"/>
    <property type="evidence" value="ECO:0007669"/>
    <property type="project" value="TreeGrafter"/>
</dbReference>
<name>X1TGW3_9ZZZZ</name>
<evidence type="ECO:0008006" key="6">
    <source>
        <dbReference type="Google" id="ProtNLM"/>
    </source>
</evidence>
<dbReference type="PANTHER" id="PTHR43104:SF4">
    <property type="entry name" value="L-2-HYDROXYGLUTARATE DEHYDROGENASE, MITOCHONDRIAL"/>
    <property type="match status" value="1"/>
</dbReference>
<keyword evidence="2" id="KW-0285">Flavoprotein</keyword>
<accession>X1TGW3</accession>
<comment type="cofactor">
    <cofactor evidence="1">
        <name>FAD</name>
        <dbReference type="ChEBI" id="CHEBI:57692"/>
    </cofactor>
</comment>
<gene>
    <name evidence="5" type="ORF">S12H4_46673</name>
</gene>
<protein>
    <recommendedName>
        <fullName evidence="6">FAD dependent oxidoreductase domain-containing protein</fullName>
    </recommendedName>
</protein>
<dbReference type="PANTHER" id="PTHR43104">
    <property type="entry name" value="L-2-HYDROXYGLUTARATE DEHYDROGENASE, MITOCHONDRIAL"/>
    <property type="match status" value="1"/>
</dbReference>
<dbReference type="EMBL" id="BARW01028987">
    <property type="protein sequence ID" value="GAJ04543.1"/>
    <property type="molecule type" value="Genomic_DNA"/>
</dbReference>
<dbReference type="InterPro" id="IPR036188">
    <property type="entry name" value="FAD/NAD-bd_sf"/>
</dbReference>
<comment type="caution">
    <text evidence="5">The sequence shown here is derived from an EMBL/GenBank/DDBJ whole genome shotgun (WGS) entry which is preliminary data.</text>
</comment>
<dbReference type="Gene3D" id="3.50.50.60">
    <property type="entry name" value="FAD/NAD(P)-binding domain"/>
    <property type="match status" value="1"/>
</dbReference>
<dbReference type="AlphaFoldDB" id="X1TGW3"/>
<keyword evidence="4" id="KW-0560">Oxidoreductase</keyword>
<evidence type="ECO:0000256" key="1">
    <source>
        <dbReference type="ARBA" id="ARBA00001974"/>
    </source>
</evidence>
<evidence type="ECO:0000313" key="5">
    <source>
        <dbReference type="EMBL" id="GAJ04543.1"/>
    </source>
</evidence>
<evidence type="ECO:0000256" key="2">
    <source>
        <dbReference type="ARBA" id="ARBA00022630"/>
    </source>
</evidence>
<sequence>EDLEPEFAGVSPNLQGPGESFRDYVIMDEKEKGLPGFINLIGIESPGLTASPAIAKYIARLGIT</sequence>
<evidence type="ECO:0000256" key="4">
    <source>
        <dbReference type="ARBA" id="ARBA00023002"/>
    </source>
</evidence>
<organism evidence="5">
    <name type="scientific">marine sediment metagenome</name>
    <dbReference type="NCBI Taxonomy" id="412755"/>
    <lineage>
        <taxon>unclassified sequences</taxon>
        <taxon>metagenomes</taxon>
        <taxon>ecological metagenomes</taxon>
    </lineage>
</organism>